<dbReference type="InterPro" id="IPR018712">
    <property type="entry name" value="Tle1-like_cat"/>
</dbReference>
<evidence type="ECO:0000259" key="1">
    <source>
        <dbReference type="Pfam" id="PF09994"/>
    </source>
</evidence>
<evidence type="ECO:0000313" key="3">
    <source>
        <dbReference type="Proteomes" id="UP000316781"/>
    </source>
</evidence>
<sequence>MANAQTASSSDSAKARHLVALIDGTWVSPTHKRRNEQQSNVFWLDLFLESANSAGEAQIAFYHPGIGAATSIGEKWLGGGIALGLERLVEAAYLDIVANFRKEDKIYIVGFSRGAVVARVVASLVARFGVLNPYFVEYYLDMWKHARGERPDTDAETIRNNHCIQADVEFLGLFDTVPGAWVQGSSLESGVIRESFFANKTLPRNIKRALHILSMDERRVEFQPIEFEGVEDDKAQRLEQIWMPGIHSDIGGGYTEDLLSNVSLITMIDRLRAAGLSLDNGRLGDLKQNIRRQFKSEKRIIVHDEPSRWNWGFPWPFSTLQRRPKNMRDYYHEFCERIEKRLIQTESGPRTFVLENYNWPPLPVAHVDLLAESLDSPPDRTDYEGIVVGM</sequence>
<dbReference type="PANTHER" id="PTHR33840:SF1">
    <property type="entry name" value="TLE1 PHOSPHOLIPASE DOMAIN-CONTAINING PROTEIN"/>
    <property type="match status" value="1"/>
</dbReference>
<reference evidence="2 3" key="1">
    <citation type="submission" date="2019-07" db="EMBL/GenBank/DDBJ databases">
        <title>Ln-dependent methylotrophs.</title>
        <authorList>
            <person name="Tani A."/>
        </authorList>
    </citation>
    <scope>NUCLEOTIDE SEQUENCE [LARGE SCALE GENOMIC DNA]</scope>
    <source>
        <strain evidence="2 3">SM89A</strain>
    </source>
</reference>
<dbReference type="RefSeq" id="WP_142861938.1">
    <property type="nucleotide sequence ID" value="NZ_VJMF01000017.1"/>
</dbReference>
<feature type="domain" description="T6SS Phospholipase effector Tle1-like catalytic" evidence="1">
    <location>
        <begin position="16"/>
        <end position="269"/>
    </location>
</feature>
<dbReference type="Pfam" id="PF09994">
    <property type="entry name" value="T6SS_Tle1-like_cat"/>
    <property type="match status" value="1"/>
</dbReference>
<dbReference type="AlphaFoldDB" id="A0A549T4B0"/>
<gene>
    <name evidence="2" type="ORF">FM996_03975</name>
</gene>
<organism evidence="2 3">
    <name type="scientific">Methylosinus sporium</name>
    <dbReference type="NCBI Taxonomy" id="428"/>
    <lineage>
        <taxon>Bacteria</taxon>
        <taxon>Pseudomonadati</taxon>
        <taxon>Pseudomonadota</taxon>
        <taxon>Alphaproteobacteria</taxon>
        <taxon>Hyphomicrobiales</taxon>
        <taxon>Methylocystaceae</taxon>
        <taxon>Methylosinus</taxon>
    </lineage>
</organism>
<evidence type="ECO:0000313" key="2">
    <source>
        <dbReference type="EMBL" id="TRL36723.1"/>
    </source>
</evidence>
<dbReference type="InterPro" id="IPR029058">
    <property type="entry name" value="AB_hydrolase_fold"/>
</dbReference>
<dbReference type="SUPFAM" id="SSF53474">
    <property type="entry name" value="alpha/beta-Hydrolases"/>
    <property type="match status" value="1"/>
</dbReference>
<dbReference type="PANTHER" id="PTHR33840">
    <property type="match status" value="1"/>
</dbReference>
<comment type="caution">
    <text evidence="2">The sequence shown here is derived from an EMBL/GenBank/DDBJ whole genome shotgun (WGS) entry which is preliminary data.</text>
</comment>
<dbReference type="Proteomes" id="UP000316781">
    <property type="component" value="Unassembled WGS sequence"/>
</dbReference>
<dbReference type="EMBL" id="VJMF01000017">
    <property type="protein sequence ID" value="TRL36723.1"/>
    <property type="molecule type" value="Genomic_DNA"/>
</dbReference>
<accession>A0A549T4B0</accession>
<name>A0A549T4B0_METSR</name>
<protein>
    <submittedName>
        <fullName evidence="2">DUF2235 domain-containing protein</fullName>
    </submittedName>
</protein>
<proteinExistence type="predicted"/>